<name>A0A087TZE9_STEMI</name>
<feature type="non-terminal residue" evidence="2">
    <location>
        <position position="1"/>
    </location>
</feature>
<evidence type="ECO:0000313" key="2">
    <source>
        <dbReference type="EMBL" id="KFM70488.1"/>
    </source>
</evidence>
<gene>
    <name evidence="2" type="ORF">X975_03139</name>
</gene>
<dbReference type="Proteomes" id="UP000054359">
    <property type="component" value="Unassembled WGS sequence"/>
</dbReference>
<dbReference type="AlphaFoldDB" id="A0A087TZE9"/>
<keyword evidence="3" id="KW-1185">Reference proteome</keyword>
<sequence length="103" mass="11749">AVKKSCFLFWNSNAKYSHVITFILIPCAVDAVPLGVIINCGQKENYEIGLRLLIQTLKRPFYGSYPRVVTTDDSDAERNTDTKVWPNAQKLLCQFHVCQAVWK</sequence>
<proteinExistence type="predicted"/>
<feature type="non-terminal residue" evidence="2">
    <location>
        <position position="103"/>
    </location>
</feature>
<dbReference type="EMBL" id="KK117449">
    <property type="protein sequence ID" value="KFM70488.1"/>
    <property type="molecule type" value="Genomic_DNA"/>
</dbReference>
<feature type="domain" description="MULE transposase" evidence="1">
    <location>
        <begin position="18"/>
        <end position="99"/>
    </location>
</feature>
<dbReference type="Pfam" id="PF10551">
    <property type="entry name" value="MULE"/>
    <property type="match status" value="1"/>
</dbReference>
<reference evidence="2 3" key="1">
    <citation type="submission" date="2013-11" db="EMBL/GenBank/DDBJ databases">
        <title>Genome sequencing of Stegodyphus mimosarum.</title>
        <authorList>
            <person name="Bechsgaard J."/>
        </authorList>
    </citation>
    <scope>NUCLEOTIDE SEQUENCE [LARGE SCALE GENOMIC DNA]</scope>
</reference>
<evidence type="ECO:0000313" key="3">
    <source>
        <dbReference type="Proteomes" id="UP000054359"/>
    </source>
</evidence>
<accession>A0A087TZE9</accession>
<dbReference type="OrthoDB" id="6582261at2759"/>
<protein>
    <recommendedName>
        <fullName evidence="1">MULE transposase domain-containing protein</fullName>
    </recommendedName>
</protein>
<dbReference type="InterPro" id="IPR018289">
    <property type="entry name" value="MULE_transposase_dom"/>
</dbReference>
<evidence type="ECO:0000259" key="1">
    <source>
        <dbReference type="Pfam" id="PF10551"/>
    </source>
</evidence>
<organism evidence="2 3">
    <name type="scientific">Stegodyphus mimosarum</name>
    <name type="common">African social velvet spider</name>
    <dbReference type="NCBI Taxonomy" id="407821"/>
    <lineage>
        <taxon>Eukaryota</taxon>
        <taxon>Metazoa</taxon>
        <taxon>Ecdysozoa</taxon>
        <taxon>Arthropoda</taxon>
        <taxon>Chelicerata</taxon>
        <taxon>Arachnida</taxon>
        <taxon>Araneae</taxon>
        <taxon>Araneomorphae</taxon>
        <taxon>Entelegynae</taxon>
        <taxon>Eresoidea</taxon>
        <taxon>Eresidae</taxon>
        <taxon>Stegodyphus</taxon>
    </lineage>
</organism>
<dbReference type="PANTHER" id="PTHR35385">
    <property type="entry name" value="PROTEIN B, PUTATIVE-RELATED-RELATED"/>
    <property type="match status" value="1"/>
</dbReference>
<dbReference type="PANTHER" id="PTHR35385:SF2">
    <property type="entry name" value="PROTEIN B, PUTATIVE-RELATED"/>
    <property type="match status" value="1"/>
</dbReference>